<accession>A0AAE0EVZ2</accession>
<sequence>MGTKPVDRTFPAPTHVYRSIDSRPVGYHVHDMRCHVGQPFRNFDPLDGRNISSHHGTANHGKRYVGLELAYANGHSEFQRAGIQRYTRQFNRKGQTSIQEPLQYMKNGAAANSRYPTEKQSTKVTKTRAGPVTIPDIHYAHALPRDAPPQLAMTHPHALAPTSRTCYKAHSYQWSTSNRTYGLHHRADSLIN</sequence>
<protein>
    <submittedName>
        <fullName evidence="1">Uncharacterized protein</fullName>
    </submittedName>
</protein>
<evidence type="ECO:0000313" key="1">
    <source>
        <dbReference type="EMBL" id="KAK3240955.1"/>
    </source>
</evidence>
<comment type="caution">
    <text evidence="1">The sequence shown here is derived from an EMBL/GenBank/DDBJ whole genome shotgun (WGS) entry which is preliminary data.</text>
</comment>
<reference evidence="1 2" key="1">
    <citation type="journal article" date="2015" name="Genome Biol. Evol.">
        <title>Comparative Genomics of a Bacterivorous Green Alga Reveals Evolutionary Causalities and Consequences of Phago-Mixotrophic Mode of Nutrition.</title>
        <authorList>
            <person name="Burns J.A."/>
            <person name="Paasch A."/>
            <person name="Narechania A."/>
            <person name="Kim E."/>
        </authorList>
    </citation>
    <scope>NUCLEOTIDE SEQUENCE [LARGE SCALE GENOMIC DNA]</scope>
    <source>
        <strain evidence="1 2">PLY_AMNH</strain>
    </source>
</reference>
<keyword evidence="2" id="KW-1185">Reference proteome</keyword>
<gene>
    <name evidence="1" type="ORF">CYMTET_49240</name>
</gene>
<dbReference type="AlphaFoldDB" id="A0AAE0EVZ2"/>
<dbReference type="Proteomes" id="UP001190700">
    <property type="component" value="Unassembled WGS sequence"/>
</dbReference>
<organism evidence="1 2">
    <name type="scientific">Cymbomonas tetramitiformis</name>
    <dbReference type="NCBI Taxonomy" id="36881"/>
    <lineage>
        <taxon>Eukaryota</taxon>
        <taxon>Viridiplantae</taxon>
        <taxon>Chlorophyta</taxon>
        <taxon>Pyramimonadophyceae</taxon>
        <taxon>Pyramimonadales</taxon>
        <taxon>Pyramimonadaceae</taxon>
        <taxon>Cymbomonas</taxon>
    </lineage>
</organism>
<evidence type="ECO:0000313" key="2">
    <source>
        <dbReference type="Proteomes" id="UP001190700"/>
    </source>
</evidence>
<proteinExistence type="predicted"/>
<name>A0AAE0EVZ2_9CHLO</name>
<dbReference type="EMBL" id="LGRX02033508">
    <property type="protein sequence ID" value="KAK3240955.1"/>
    <property type="molecule type" value="Genomic_DNA"/>
</dbReference>